<sequence length="131" mass="14823">MFDHLSTYATDYEATKAFYAATFAPLGYSLQMEFVAEWNEAFPQQRMCAFGPQDKLAFWIIETKESFTPRHVAFSAASRQLVDQFYAQAIAHGGQDNGKPGLRPMYHEHYYGAFALDPDGNNVEAVCHDPE</sequence>
<accession>A0A1M4XQ59</accession>
<dbReference type="Pfam" id="PF00903">
    <property type="entry name" value="Glyoxalase"/>
    <property type="match status" value="1"/>
</dbReference>
<dbReference type="EMBL" id="FQUH01000004">
    <property type="protein sequence ID" value="SHE95413.1"/>
    <property type="molecule type" value="Genomic_DNA"/>
</dbReference>
<keyword evidence="2" id="KW-0456">Lyase</keyword>
<evidence type="ECO:0000259" key="1">
    <source>
        <dbReference type="PROSITE" id="PS51819"/>
    </source>
</evidence>
<dbReference type="RefSeq" id="WP_072956641.1">
    <property type="nucleotide sequence ID" value="NZ_FQUH01000004.1"/>
</dbReference>
<evidence type="ECO:0000313" key="3">
    <source>
        <dbReference type="Proteomes" id="UP000184159"/>
    </source>
</evidence>
<dbReference type="Gene3D" id="3.10.180.10">
    <property type="entry name" value="2,3-Dihydroxybiphenyl 1,2-Dioxygenase, domain 1"/>
    <property type="match status" value="1"/>
</dbReference>
<dbReference type="PROSITE" id="PS51819">
    <property type="entry name" value="VOC"/>
    <property type="match status" value="1"/>
</dbReference>
<dbReference type="InterPro" id="IPR004360">
    <property type="entry name" value="Glyas_Fos-R_dOase_dom"/>
</dbReference>
<dbReference type="AlphaFoldDB" id="A0A1M4XQ59"/>
<protein>
    <submittedName>
        <fullName evidence="2">Predicted lactoylglutathione lyase</fullName>
    </submittedName>
</protein>
<evidence type="ECO:0000313" key="2">
    <source>
        <dbReference type="EMBL" id="SHE95413.1"/>
    </source>
</evidence>
<dbReference type="InterPro" id="IPR029068">
    <property type="entry name" value="Glyas_Bleomycin-R_OHBP_Dase"/>
</dbReference>
<dbReference type="Proteomes" id="UP000184159">
    <property type="component" value="Unassembled WGS sequence"/>
</dbReference>
<dbReference type="PANTHER" id="PTHR35006">
    <property type="entry name" value="GLYOXALASE FAMILY PROTEIN (AFU_ORTHOLOGUE AFUA_5G14830)"/>
    <property type="match status" value="1"/>
</dbReference>
<proteinExistence type="predicted"/>
<feature type="domain" description="VOC" evidence="1">
    <location>
        <begin position="1"/>
        <end position="128"/>
    </location>
</feature>
<dbReference type="PANTHER" id="PTHR35006:SF2">
    <property type="entry name" value="GLYOXALASE FAMILY PROTEIN (AFU_ORTHOLOGUE AFUA_5G14830)"/>
    <property type="match status" value="1"/>
</dbReference>
<organism evidence="2 3">
    <name type="scientific">Vibrio gazogenes DSM 21264 = NBRC 103151</name>
    <dbReference type="NCBI Taxonomy" id="1123492"/>
    <lineage>
        <taxon>Bacteria</taxon>
        <taxon>Pseudomonadati</taxon>
        <taxon>Pseudomonadota</taxon>
        <taxon>Gammaproteobacteria</taxon>
        <taxon>Vibrionales</taxon>
        <taxon>Vibrionaceae</taxon>
        <taxon>Vibrio</taxon>
    </lineage>
</organism>
<dbReference type="SUPFAM" id="SSF54593">
    <property type="entry name" value="Glyoxalase/Bleomycin resistance protein/Dihydroxybiphenyl dioxygenase"/>
    <property type="match status" value="1"/>
</dbReference>
<name>A0A1M4XQ59_VIBGA</name>
<reference evidence="3" key="1">
    <citation type="submission" date="2016-11" db="EMBL/GenBank/DDBJ databases">
        <authorList>
            <person name="Varghese N."/>
            <person name="Submissions S."/>
        </authorList>
    </citation>
    <scope>NUCLEOTIDE SEQUENCE [LARGE SCALE GENOMIC DNA]</scope>
    <source>
        <strain evidence="3">DSM 21264</strain>
    </source>
</reference>
<gene>
    <name evidence="2" type="ORF">SAMN02745781_01124</name>
</gene>
<dbReference type="InterPro" id="IPR037523">
    <property type="entry name" value="VOC_core"/>
</dbReference>
<dbReference type="CDD" id="cd07262">
    <property type="entry name" value="VOC_like"/>
    <property type="match status" value="1"/>
</dbReference>
<dbReference type="GO" id="GO:0016829">
    <property type="term" value="F:lyase activity"/>
    <property type="evidence" value="ECO:0007669"/>
    <property type="project" value="UniProtKB-KW"/>
</dbReference>
<keyword evidence="3" id="KW-1185">Reference proteome</keyword>